<evidence type="ECO:0000259" key="2">
    <source>
        <dbReference type="Pfam" id="PF07589"/>
    </source>
</evidence>
<dbReference type="NCBIfam" id="NF035944">
    <property type="entry name" value="PEPxxWA-CTERM"/>
    <property type="match status" value="1"/>
</dbReference>
<proteinExistence type="predicted"/>
<dbReference type="NCBIfam" id="TIGR02595">
    <property type="entry name" value="PEP_CTERM"/>
    <property type="match status" value="1"/>
</dbReference>
<protein>
    <submittedName>
        <fullName evidence="4">PEPxxWA-CTERM sorting domain-containing protein</fullName>
    </submittedName>
</protein>
<dbReference type="InterPro" id="IPR013424">
    <property type="entry name" value="Ice-binding_C"/>
</dbReference>
<evidence type="ECO:0000313" key="5">
    <source>
        <dbReference type="Proteomes" id="UP000464468"/>
    </source>
</evidence>
<accession>A0A7Z2NVX8</accession>
<organism evidence="4 5">
    <name type="scientific">Sphingomonas changnyeongensis</name>
    <dbReference type="NCBI Taxonomy" id="2698679"/>
    <lineage>
        <taxon>Bacteria</taxon>
        <taxon>Pseudomonadati</taxon>
        <taxon>Pseudomonadota</taxon>
        <taxon>Alphaproteobacteria</taxon>
        <taxon>Sphingomonadales</taxon>
        <taxon>Sphingomonadaceae</taxon>
        <taxon>Sphingomonas</taxon>
    </lineage>
</organism>
<dbReference type="Pfam" id="PF07589">
    <property type="entry name" value="PEP-CTERM"/>
    <property type="match status" value="1"/>
</dbReference>
<feature type="signal peptide" evidence="1">
    <location>
        <begin position="1"/>
        <end position="21"/>
    </location>
</feature>
<keyword evidence="5" id="KW-1185">Reference proteome</keyword>
<evidence type="ECO:0000259" key="3">
    <source>
        <dbReference type="Pfam" id="PF20597"/>
    </source>
</evidence>
<keyword evidence="1" id="KW-0732">Signal</keyword>
<evidence type="ECO:0000313" key="4">
    <source>
        <dbReference type="EMBL" id="QHL90813.1"/>
    </source>
</evidence>
<dbReference type="EMBL" id="CP047895">
    <property type="protein sequence ID" value="QHL90813.1"/>
    <property type="molecule type" value="Genomic_DNA"/>
</dbReference>
<feature type="domain" description="Ice-binding protein C-terminal" evidence="2">
    <location>
        <begin position="347"/>
        <end position="371"/>
    </location>
</feature>
<feature type="domain" description="Choice-of-anchor A" evidence="3">
    <location>
        <begin position="105"/>
        <end position="338"/>
    </location>
</feature>
<dbReference type="Pfam" id="PF20597">
    <property type="entry name" value="pAdhesive_15"/>
    <property type="match status" value="1"/>
</dbReference>
<gene>
    <name evidence="4" type="ORF">GVO57_08205</name>
</gene>
<dbReference type="KEGG" id="schy:GVO57_08205"/>
<sequence>MRGALLAAVAALTVVPAPAMASEVIGRGTTILRELNLFTTGNVVMSQEVEGKSFIGGNLEGGGQFGIGSGEQGFINPATGALPTATIVGNANVSGLQLNGGTIPGGGLVGPRGIDIGGTLTGGLNVNATGSAVRIGALSNANVNGASGGSISWGSRTNSNVNGNGSTTGQDAALGSGFQASLAAKRDALAADLTAFSNELRTFAPTASINMADPNNVRFDVGSQTGTVVFRIADAAAFFSSAASRAFSFNAGAADAIIINVGSATPLDSLIVRQNFLGNGDLYSQRVIWNFDPSIREITFANSFVGSVVALGSRVDNRNFLQGSVAVRSLVMNGEIHLGNFNGTINAIPEPATWAMMIGGFGLVGTAMRRRRAVPLAA</sequence>
<reference evidence="4 5" key="1">
    <citation type="submission" date="2020-01" db="EMBL/GenBank/DDBJ databases">
        <title>Sphingomonas sp. C33 whole genome sequece.</title>
        <authorList>
            <person name="Park C."/>
        </authorList>
    </citation>
    <scope>NUCLEOTIDE SEQUENCE [LARGE SCALE GENOMIC DNA]</scope>
    <source>
        <strain evidence="4 5">C33</strain>
    </source>
</reference>
<dbReference type="InterPro" id="IPR026588">
    <property type="entry name" value="Choice_anch_A"/>
</dbReference>
<dbReference type="Proteomes" id="UP000464468">
    <property type="component" value="Chromosome"/>
</dbReference>
<name>A0A7Z2NVX8_9SPHN</name>
<evidence type="ECO:0000256" key="1">
    <source>
        <dbReference type="SAM" id="SignalP"/>
    </source>
</evidence>
<feature type="chain" id="PRO_5031485193" evidence="1">
    <location>
        <begin position="22"/>
        <end position="378"/>
    </location>
</feature>
<dbReference type="AlphaFoldDB" id="A0A7Z2NVX8"/>